<protein>
    <submittedName>
        <fullName evidence="1">Uncharacterized protein</fullName>
    </submittedName>
</protein>
<evidence type="ECO:0000313" key="2">
    <source>
        <dbReference type="Proteomes" id="UP000251617"/>
    </source>
</evidence>
<proteinExistence type="predicted"/>
<dbReference type="Proteomes" id="UP000251617">
    <property type="component" value="Chromosome"/>
</dbReference>
<accession>A0AAD0PEY0</accession>
<reference evidence="1 2" key="1">
    <citation type="submission" date="2018-06" db="EMBL/GenBank/DDBJ databases">
        <title>The genome of Pseudomonas putida NX-1, a lignin degrader.</title>
        <authorList>
            <person name="Xu Z."/>
        </authorList>
    </citation>
    <scope>NUCLEOTIDE SEQUENCE [LARGE SCALE GENOMIC DNA]</scope>
    <source>
        <strain evidence="1 2">NX-1</strain>
    </source>
</reference>
<evidence type="ECO:0000313" key="1">
    <source>
        <dbReference type="EMBL" id="AXA24247.1"/>
    </source>
</evidence>
<sequence length="103" mass="12079">MSFKASGHDSYTVNALNRFATLLFVNQELITSVSHPEWLYSGLENGLDAIFDKITSIFKFKTKDEIALTEQYMFTQLYVVLWQYKDLVGYYTKHKDPFNLKHN</sequence>
<organism evidence="1 2">
    <name type="scientific">Pseudomonas putida</name>
    <name type="common">Arthrobacter siderocapsulatus</name>
    <dbReference type="NCBI Taxonomy" id="303"/>
    <lineage>
        <taxon>Bacteria</taxon>
        <taxon>Pseudomonadati</taxon>
        <taxon>Pseudomonadota</taxon>
        <taxon>Gammaproteobacteria</taxon>
        <taxon>Pseudomonadales</taxon>
        <taxon>Pseudomonadaceae</taxon>
        <taxon>Pseudomonas</taxon>
    </lineage>
</organism>
<dbReference type="AlphaFoldDB" id="A0AAD0PEY0"/>
<name>A0AAD0PEY0_PSEPU</name>
<dbReference type="EMBL" id="CP030750">
    <property type="protein sequence ID" value="AXA24247.1"/>
    <property type="molecule type" value="Genomic_DNA"/>
</dbReference>
<gene>
    <name evidence="1" type="ORF">C1S65_09040</name>
</gene>